<dbReference type="InterPro" id="IPR001509">
    <property type="entry name" value="Epimerase_deHydtase"/>
</dbReference>
<sequence length="313" mass="33163">MRVVITGGAGFIGANLARALVAHPEVGQVRVVDDLSTGRKANLDGLPVTFLEGSVLDPDLLDEAFTGADAVVHLAALPSVPRSIADPVPSHHANATGTLQVLQAARRAGGLYTVAASSSSVYGANRELPKRETMRTAPMSPYAVSKLAAESYLAAYHHCYGLGVLPLRFFNVFGPLQPAGHAYAAVVPSFLDAALAGRPLTVHGDGGQSRDFTYVGTVTQVLTEAVLRQVVHPDPVNLAFGTRTSLLELIGRLGDVLGQPLETVHTEPRPGDVRDSQADNTRLRELFPDVVPVPLVEGLERTTEWFRTGSAVV</sequence>
<dbReference type="InterPro" id="IPR036291">
    <property type="entry name" value="NAD(P)-bd_dom_sf"/>
</dbReference>
<dbReference type="Pfam" id="PF01370">
    <property type="entry name" value="Epimerase"/>
    <property type="match status" value="1"/>
</dbReference>
<accession>A0ABT1J5B5</accession>
<comment type="similarity">
    <text evidence="1">Belongs to the NAD(P)-dependent epimerase/dehydratase family.</text>
</comment>
<dbReference type="RefSeq" id="WP_253801142.1">
    <property type="nucleotide sequence ID" value="NZ_BAAAUB010000069.1"/>
</dbReference>
<dbReference type="EMBL" id="JAMZDX010000005">
    <property type="protein sequence ID" value="MCP2312226.1"/>
    <property type="molecule type" value="Genomic_DNA"/>
</dbReference>
<evidence type="ECO:0000313" key="3">
    <source>
        <dbReference type="EMBL" id="MCP2312226.1"/>
    </source>
</evidence>
<gene>
    <name evidence="3" type="ORF">FHR36_005392</name>
</gene>
<comment type="caution">
    <text evidence="3">The sequence shown here is derived from an EMBL/GenBank/DDBJ whole genome shotgun (WGS) entry which is preliminary data.</text>
</comment>
<evidence type="ECO:0000256" key="1">
    <source>
        <dbReference type="ARBA" id="ARBA00007637"/>
    </source>
</evidence>
<evidence type="ECO:0000259" key="2">
    <source>
        <dbReference type="Pfam" id="PF01370"/>
    </source>
</evidence>
<protein>
    <submittedName>
        <fullName evidence="3">UDP-glucose 4-epimerase</fullName>
        <ecNumber evidence="3">5.1.3.2</ecNumber>
    </submittedName>
</protein>
<feature type="domain" description="NAD-dependent epimerase/dehydratase" evidence="2">
    <location>
        <begin position="3"/>
        <end position="238"/>
    </location>
</feature>
<dbReference type="Gene3D" id="3.40.50.720">
    <property type="entry name" value="NAD(P)-binding Rossmann-like Domain"/>
    <property type="match status" value="1"/>
</dbReference>
<name>A0ABT1J5B5_9ACTN</name>
<organism evidence="3 4">
    <name type="scientific">Kitasatospora paracochleata</name>
    <dbReference type="NCBI Taxonomy" id="58354"/>
    <lineage>
        <taxon>Bacteria</taxon>
        <taxon>Bacillati</taxon>
        <taxon>Actinomycetota</taxon>
        <taxon>Actinomycetes</taxon>
        <taxon>Kitasatosporales</taxon>
        <taxon>Streptomycetaceae</taxon>
        <taxon>Kitasatospora</taxon>
    </lineage>
</organism>
<dbReference type="Proteomes" id="UP001206483">
    <property type="component" value="Unassembled WGS sequence"/>
</dbReference>
<dbReference type="PANTHER" id="PTHR43000">
    <property type="entry name" value="DTDP-D-GLUCOSE 4,6-DEHYDRATASE-RELATED"/>
    <property type="match status" value="1"/>
</dbReference>
<dbReference type="GO" id="GO:0003978">
    <property type="term" value="F:UDP-glucose 4-epimerase activity"/>
    <property type="evidence" value="ECO:0007669"/>
    <property type="project" value="UniProtKB-EC"/>
</dbReference>
<keyword evidence="3" id="KW-0413">Isomerase</keyword>
<dbReference type="EC" id="5.1.3.2" evidence="3"/>
<keyword evidence="4" id="KW-1185">Reference proteome</keyword>
<evidence type="ECO:0000313" key="4">
    <source>
        <dbReference type="Proteomes" id="UP001206483"/>
    </source>
</evidence>
<proteinExistence type="inferred from homology"/>
<reference evidence="3 4" key="1">
    <citation type="submission" date="2022-06" db="EMBL/GenBank/DDBJ databases">
        <title>Sequencing the genomes of 1000 actinobacteria strains.</title>
        <authorList>
            <person name="Klenk H.-P."/>
        </authorList>
    </citation>
    <scope>NUCLEOTIDE SEQUENCE [LARGE SCALE GENOMIC DNA]</scope>
    <source>
        <strain evidence="3 4">DSM 41656</strain>
    </source>
</reference>
<dbReference type="SUPFAM" id="SSF51735">
    <property type="entry name" value="NAD(P)-binding Rossmann-fold domains"/>
    <property type="match status" value="1"/>
</dbReference>
<dbReference type="Gene3D" id="3.90.25.10">
    <property type="entry name" value="UDP-galactose 4-epimerase, domain 1"/>
    <property type="match status" value="1"/>
</dbReference>